<dbReference type="InterPro" id="IPR019585">
    <property type="entry name" value="Rpn7/CSN1"/>
</dbReference>
<evidence type="ECO:0000256" key="6">
    <source>
        <dbReference type="ARBA" id="ARBA00023242"/>
    </source>
</evidence>
<dbReference type="AlphaFoldDB" id="A0AAW0YWL6"/>
<dbReference type="GO" id="GO:0008180">
    <property type="term" value="C:COP9 signalosome"/>
    <property type="evidence" value="ECO:0007669"/>
    <property type="project" value="UniProtKB-KW"/>
</dbReference>
<feature type="domain" description="PCI" evidence="8">
    <location>
        <begin position="281"/>
        <end position="462"/>
    </location>
</feature>
<comment type="caution">
    <text evidence="9">The sequence shown here is derived from an EMBL/GenBank/DDBJ whole genome shotgun (WGS) entry which is preliminary data.</text>
</comment>
<accession>A0AAW0YWL6</accession>
<dbReference type="PANTHER" id="PTHR14145:SF2">
    <property type="entry name" value="COP9 SIGNALOSOME COMPLEX SUBUNIT 1"/>
    <property type="match status" value="1"/>
</dbReference>
<evidence type="ECO:0000256" key="4">
    <source>
        <dbReference type="ARBA" id="ARBA00022490"/>
    </source>
</evidence>
<dbReference type="EMBL" id="JBCAWK010000009">
    <property type="protein sequence ID" value="KAK8849405.1"/>
    <property type="molecule type" value="Genomic_DNA"/>
</dbReference>
<feature type="region of interest" description="Disordered" evidence="7">
    <location>
        <begin position="98"/>
        <end position="118"/>
    </location>
</feature>
<dbReference type="Gene3D" id="1.25.40.570">
    <property type="match status" value="1"/>
</dbReference>
<evidence type="ECO:0000256" key="3">
    <source>
        <dbReference type="ARBA" id="ARBA00008793"/>
    </source>
</evidence>
<dbReference type="PROSITE" id="PS50250">
    <property type="entry name" value="PCI"/>
    <property type="match status" value="1"/>
</dbReference>
<dbReference type="KEGG" id="kne:92181995"/>
<reference evidence="9 10" key="1">
    <citation type="journal article" date="2024" name="bioRxiv">
        <title>Comparative genomics of Cryptococcus and Kwoniella reveals pathogenesis evolution and contrasting karyotype dynamics via intercentromeric recombination or chromosome fusion.</title>
        <authorList>
            <person name="Coelho M.A."/>
            <person name="David-Palma M."/>
            <person name="Shea T."/>
            <person name="Bowers K."/>
            <person name="McGinley-Smith S."/>
            <person name="Mohammad A.W."/>
            <person name="Gnirke A."/>
            <person name="Yurkov A.M."/>
            <person name="Nowrousian M."/>
            <person name="Sun S."/>
            <person name="Cuomo C.A."/>
            <person name="Heitman J."/>
        </authorList>
    </citation>
    <scope>NUCLEOTIDE SEQUENCE [LARGE SCALE GENOMIC DNA]</scope>
    <source>
        <strain evidence="9 10">CBS 13917</strain>
    </source>
</reference>
<name>A0AAW0YWL6_9TREE</name>
<dbReference type="InterPro" id="IPR036390">
    <property type="entry name" value="WH_DNA-bd_sf"/>
</dbReference>
<keyword evidence="5" id="KW-0736">Signalosome</keyword>
<comment type="similarity">
    <text evidence="3">Belongs to the CSN1 family.</text>
</comment>
<dbReference type="GO" id="GO:0005737">
    <property type="term" value="C:cytoplasm"/>
    <property type="evidence" value="ECO:0007669"/>
    <property type="project" value="UniProtKB-SubCell"/>
</dbReference>
<keyword evidence="4" id="KW-0963">Cytoplasm</keyword>
<dbReference type="GeneID" id="92181995"/>
<dbReference type="SMART" id="SM00088">
    <property type="entry name" value="PINT"/>
    <property type="match status" value="1"/>
</dbReference>
<dbReference type="InterPro" id="IPR045135">
    <property type="entry name" value="Rpn7_N"/>
</dbReference>
<evidence type="ECO:0000256" key="1">
    <source>
        <dbReference type="ARBA" id="ARBA00004123"/>
    </source>
</evidence>
<organism evidence="9 10">
    <name type="scientific">Kwoniella newhampshirensis</name>
    <dbReference type="NCBI Taxonomy" id="1651941"/>
    <lineage>
        <taxon>Eukaryota</taxon>
        <taxon>Fungi</taxon>
        <taxon>Dikarya</taxon>
        <taxon>Basidiomycota</taxon>
        <taxon>Agaricomycotina</taxon>
        <taxon>Tremellomycetes</taxon>
        <taxon>Tremellales</taxon>
        <taxon>Cryptococcaceae</taxon>
        <taxon>Kwoniella</taxon>
    </lineage>
</organism>
<evidence type="ECO:0000313" key="10">
    <source>
        <dbReference type="Proteomes" id="UP001388673"/>
    </source>
</evidence>
<dbReference type="SUPFAM" id="SSF46785">
    <property type="entry name" value="Winged helix' DNA-binding domain"/>
    <property type="match status" value="1"/>
</dbReference>
<dbReference type="Pfam" id="PF01399">
    <property type="entry name" value="PCI"/>
    <property type="match status" value="1"/>
</dbReference>
<feature type="compositionally biased region" description="Low complexity" evidence="7">
    <location>
        <begin position="103"/>
        <end position="112"/>
    </location>
</feature>
<comment type="subcellular location">
    <subcellularLocation>
        <location evidence="2">Cytoplasm</location>
    </subcellularLocation>
    <subcellularLocation>
        <location evidence="1">Nucleus</location>
    </subcellularLocation>
</comment>
<evidence type="ECO:0000259" key="8">
    <source>
        <dbReference type="PROSITE" id="PS50250"/>
    </source>
</evidence>
<evidence type="ECO:0000313" key="9">
    <source>
        <dbReference type="EMBL" id="KAK8849405.1"/>
    </source>
</evidence>
<dbReference type="RefSeq" id="XP_066801293.1">
    <property type="nucleotide sequence ID" value="XM_066947834.1"/>
</dbReference>
<evidence type="ECO:0000256" key="5">
    <source>
        <dbReference type="ARBA" id="ARBA00022790"/>
    </source>
</evidence>
<sequence length="537" mass="58358">MSGPSTSRQRSVEDIISEVDIEGFDWAAYEGTYQGRALITRLSHIPSLLLSSTSQPTPQTLLLARTALVRLVPHIRSTLDHELYLRTINQIYETLHPTRRASKSASDPSSGAADGGGGGVAEGGLMDLDWVENARGQDRKEGTRLDVELRGYMSNLIKESIRLTYLALAQLSLRVGDYQKAMKNYAAVREYSTSPQHHVDLGVGILETSIAFNLPQGLPGHISKLEATLDRLHPPAAGGRNQTAEAANVTASDLRERRANEARGAAVRRSVMVKIRVARGLVCLGNGDWSRAGSEFGAIEEEESGLGDWEGKAISSADVALITAFCVMASADRARIRRVLLDRASFRAQVDDNATWILDLITSFVDAKYGEVMTLLRRAAPILLLNPFLSRHATTLIGLIRTRSIVQYVQPFSTIQISTMAQAFGLPEIEMLLLVEDLVKNKEIEGKIDLIDKVLKMNLPDYRGEMFESALKVGKKSSALTQAAMLRMKLIEAGITVDPRAKGKGQSAGDDEAWDLPESLDAQAGGPSPVAAPGFAS</sequence>
<dbReference type="InterPro" id="IPR000717">
    <property type="entry name" value="PCI_dom"/>
</dbReference>
<proteinExistence type="inferred from homology"/>
<keyword evidence="10" id="KW-1185">Reference proteome</keyword>
<feature type="region of interest" description="Disordered" evidence="7">
    <location>
        <begin position="500"/>
        <end position="537"/>
    </location>
</feature>
<dbReference type="Proteomes" id="UP001388673">
    <property type="component" value="Unassembled WGS sequence"/>
</dbReference>
<dbReference type="PANTHER" id="PTHR14145">
    <property type="entry name" value="26S PROTESOME SUBUNIT 6"/>
    <property type="match status" value="1"/>
</dbReference>
<protein>
    <recommendedName>
        <fullName evidence="8">PCI domain-containing protein</fullName>
    </recommendedName>
</protein>
<dbReference type="Pfam" id="PF10602">
    <property type="entry name" value="RPN7"/>
    <property type="match status" value="1"/>
</dbReference>
<evidence type="ECO:0000256" key="2">
    <source>
        <dbReference type="ARBA" id="ARBA00004496"/>
    </source>
</evidence>
<evidence type="ECO:0000256" key="7">
    <source>
        <dbReference type="SAM" id="MobiDB-lite"/>
    </source>
</evidence>
<keyword evidence="6" id="KW-0539">Nucleus</keyword>
<gene>
    <name evidence="9" type="ORF">IAR55_004737</name>
</gene>